<dbReference type="OrthoDB" id="1144350at2"/>
<evidence type="ECO:0000313" key="2">
    <source>
        <dbReference type="Proteomes" id="UP000220102"/>
    </source>
</evidence>
<sequence>MRISELKRRLAKEHFNPNAYSLDGAPSLSDDRFHLEEDGGVFKIFYVERGKKEQLLGAYEDESDACDAFYDLLRKVDHAKAHMVGFFEDVTRADTAATLLEDHAIDYKRDSIPYGGPNDPRHRLFVFGADVIRAEKLLDDNEPKER</sequence>
<gene>
    <name evidence="1" type="ORF">CRI94_14260</name>
</gene>
<protein>
    <submittedName>
        <fullName evidence="1">Uncharacterized protein</fullName>
    </submittedName>
</protein>
<organism evidence="1 2">
    <name type="scientific">Longibacter salinarum</name>
    <dbReference type="NCBI Taxonomy" id="1850348"/>
    <lineage>
        <taxon>Bacteria</taxon>
        <taxon>Pseudomonadati</taxon>
        <taxon>Rhodothermota</taxon>
        <taxon>Rhodothermia</taxon>
        <taxon>Rhodothermales</taxon>
        <taxon>Salisaetaceae</taxon>
        <taxon>Longibacter</taxon>
    </lineage>
</organism>
<name>A0A2A8CVN3_9BACT</name>
<evidence type="ECO:0000313" key="1">
    <source>
        <dbReference type="EMBL" id="PEN12673.1"/>
    </source>
</evidence>
<dbReference type="AlphaFoldDB" id="A0A2A8CVN3"/>
<reference evidence="1 2" key="1">
    <citation type="submission" date="2017-10" db="EMBL/GenBank/DDBJ databases">
        <title>Draft genome of Longibacter Salinarum.</title>
        <authorList>
            <person name="Goh K.M."/>
            <person name="Shamsir M.S."/>
            <person name="Lim S.W."/>
        </authorList>
    </citation>
    <scope>NUCLEOTIDE SEQUENCE [LARGE SCALE GENOMIC DNA]</scope>
    <source>
        <strain evidence="1 2">KCTC 52045</strain>
    </source>
</reference>
<dbReference type="RefSeq" id="WP_098077169.1">
    <property type="nucleotide sequence ID" value="NZ_PDEQ01000007.1"/>
</dbReference>
<dbReference type="EMBL" id="PDEQ01000007">
    <property type="protein sequence ID" value="PEN12673.1"/>
    <property type="molecule type" value="Genomic_DNA"/>
</dbReference>
<keyword evidence="2" id="KW-1185">Reference proteome</keyword>
<proteinExistence type="predicted"/>
<dbReference type="Proteomes" id="UP000220102">
    <property type="component" value="Unassembled WGS sequence"/>
</dbReference>
<accession>A0A2A8CVN3</accession>
<comment type="caution">
    <text evidence="1">The sequence shown here is derived from an EMBL/GenBank/DDBJ whole genome shotgun (WGS) entry which is preliminary data.</text>
</comment>